<feature type="transmembrane region" description="Helical" evidence="11">
    <location>
        <begin position="91"/>
        <end position="111"/>
    </location>
</feature>
<dbReference type="AlphaFoldDB" id="A0A1G7NSL1"/>
<feature type="transmembrane region" description="Helical" evidence="11">
    <location>
        <begin position="281"/>
        <end position="314"/>
    </location>
</feature>
<feature type="transmembrane region" description="Helical" evidence="11">
    <location>
        <begin position="199"/>
        <end position="216"/>
    </location>
</feature>
<feature type="transmembrane region" description="Helical" evidence="11">
    <location>
        <begin position="246"/>
        <end position="269"/>
    </location>
</feature>
<evidence type="ECO:0000256" key="2">
    <source>
        <dbReference type="ARBA" id="ARBA00022448"/>
    </source>
</evidence>
<feature type="transmembrane region" description="Helical" evidence="11">
    <location>
        <begin position="326"/>
        <end position="346"/>
    </location>
</feature>
<keyword evidence="7 11" id="KW-1133">Transmembrane helix</keyword>
<feature type="transmembrane region" description="Helical" evidence="11">
    <location>
        <begin position="117"/>
        <end position="136"/>
    </location>
</feature>
<sequence>MSVDRLSSSVAPHRAGPRGVDGRRVLRRALTRPSLPALVGLVLVLAFFAIQAPEMLTSGGLAGVLDVAATLGIGGVAVALLLVAGQFDLSVGVLAMSSAAMTALLIGHAGWGTWPALLASLVCALLVGVVNGVLVVNTGLPSFLVTLATLLVLQGTTLAGVRAVAGSGRVDGLDDAPGWSSAATLFGSTAHLGDGRFRVSLLWWLGVTAVATWVLWRTKFGNAVFASGGARTAARELGVPVRRTTVALFCLSATAGWLIGALALVRLGGVQVSSAGLATGIDFIVVAVLGGCLLAGGYGSALGASIGALLYAVARQGITLAGWDPPWFQALLGVLLVVALVANGVVGHRLKGVPRS</sequence>
<evidence type="ECO:0000256" key="4">
    <source>
        <dbReference type="ARBA" id="ARBA00022519"/>
    </source>
</evidence>
<keyword evidence="13" id="KW-1185">Reference proteome</keyword>
<keyword evidence="6 11" id="KW-0812">Transmembrane</keyword>
<evidence type="ECO:0000256" key="10">
    <source>
        <dbReference type="ARBA" id="ARBA00035686"/>
    </source>
</evidence>
<evidence type="ECO:0000256" key="5">
    <source>
        <dbReference type="ARBA" id="ARBA00022597"/>
    </source>
</evidence>
<proteinExistence type="predicted"/>
<dbReference type="STRING" id="1550231.SAMN05660662_3334"/>
<feature type="transmembrane region" description="Helical" evidence="11">
    <location>
        <begin position="143"/>
        <end position="164"/>
    </location>
</feature>
<evidence type="ECO:0000256" key="6">
    <source>
        <dbReference type="ARBA" id="ARBA00022692"/>
    </source>
</evidence>
<evidence type="ECO:0000313" key="12">
    <source>
        <dbReference type="EMBL" id="SDF76943.1"/>
    </source>
</evidence>
<dbReference type="PANTHER" id="PTHR32196:SF32">
    <property type="entry name" value="XYLOSE TRANSPORT SYSTEM PERMEASE PROTEIN XYLH"/>
    <property type="match status" value="1"/>
</dbReference>
<dbReference type="CDD" id="cd06579">
    <property type="entry name" value="TM_PBP1_transp_AraH_like"/>
    <property type="match status" value="1"/>
</dbReference>
<evidence type="ECO:0000313" key="13">
    <source>
        <dbReference type="Proteomes" id="UP000199406"/>
    </source>
</evidence>
<dbReference type="GO" id="GO:0005886">
    <property type="term" value="C:plasma membrane"/>
    <property type="evidence" value="ECO:0007669"/>
    <property type="project" value="UniProtKB-SubCell"/>
</dbReference>
<keyword evidence="2" id="KW-0813">Transport</keyword>
<dbReference type="Pfam" id="PF02653">
    <property type="entry name" value="BPD_transp_2"/>
    <property type="match status" value="1"/>
</dbReference>
<feature type="transmembrane region" description="Helical" evidence="11">
    <location>
        <begin position="33"/>
        <end position="52"/>
    </location>
</feature>
<keyword evidence="8 11" id="KW-0472">Membrane</keyword>
<keyword evidence="3" id="KW-1003">Cell membrane</keyword>
<dbReference type="InterPro" id="IPR001851">
    <property type="entry name" value="ABC_transp_permease"/>
</dbReference>
<feature type="transmembrane region" description="Helical" evidence="11">
    <location>
        <begin position="64"/>
        <end position="84"/>
    </location>
</feature>
<reference evidence="13" key="1">
    <citation type="submission" date="2016-10" db="EMBL/GenBank/DDBJ databases">
        <authorList>
            <person name="Varghese N."/>
            <person name="Submissions S."/>
        </authorList>
    </citation>
    <scope>NUCLEOTIDE SEQUENCE [LARGE SCALE GENOMIC DNA]</scope>
    <source>
        <strain evidence="13">DSM 44268</strain>
    </source>
</reference>
<evidence type="ECO:0000256" key="9">
    <source>
        <dbReference type="ARBA" id="ARBA00035611"/>
    </source>
</evidence>
<comment type="function">
    <text evidence="9">Part of the binding-protein-dependent transport system for D-xylose. Probably responsible for the translocation of the substrate across the membrane.</text>
</comment>
<dbReference type="RefSeq" id="WP_255362474.1">
    <property type="nucleotide sequence ID" value="NZ_FNBT01000006.1"/>
</dbReference>
<dbReference type="PANTHER" id="PTHR32196">
    <property type="entry name" value="ABC TRANSPORTER PERMEASE PROTEIN YPHD-RELATED-RELATED"/>
    <property type="match status" value="1"/>
</dbReference>
<comment type="subcellular location">
    <subcellularLocation>
        <location evidence="1">Cell membrane</location>
        <topology evidence="1">Multi-pass membrane protein</topology>
    </subcellularLocation>
</comment>
<evidence type="ECO:0000256" key="8">
    <source>
        <dbReference type="ARBA" id="ARBA00023136"/>
    </source>
</evidence>
<evidence type="ECO:0000256" key="11">
    <source>
        <dbReference type="SAM" id="Phobius"/>
    </source>
</evidence>
<evidence type="ECO:0000256" key="3">
    <source>
        <dbReference type="ARBA" id="ARBA00022475"/>
    </source>
</evidence>
<dbReference type="GO" id="GO:0022857">
    <property type="term" value="F:transmembrane transporter activity"/>
    <property type="evidence" value="ECO:0007669"/>
    <property type="project" value="InterPro"/>
</dbReference>
<organism evidence="12 13">
    <name type="scientific">Blastococcus aurantiacus</name>
    <dbReference type="NCBI Taxonomy" id="1550231"/>
    <lineage>
        <taxon>Bacteria</taxon>
        <taxon>Bacillati</taxon>
        <taxon>Actinomycetota</taxon>
        <taxon>Actinomycetes</taxon>
        <taxon>Geodermatophilales</taxon>
        <taxon>Geodermatophilaceae</taxon>
        <taxon>Blastococcus</taxon>
    </lineage>
</organism>
<name>A0A1G7NSL1_9ACTN</name>
<keyword evidence="4" id="KW-0997">Cell inner membrane</keyword>
<protein>
    <recommendedName>
        <fullName evidence="10">Xylose transport system permease protein XylH</fullName>
    </recommendedName>
</protein>
<gene>
    <name evidence="12" type="ORF">SAMN05660662_3334</name>
</gene>
<keyword evidence="5" id="KW-0762">Sugar transport</keyword>
<evidence type="ECO:0000256" key="7">
    <source>
        <dbReference type="ARBA" id="ARBA00022989"/>
    </source>
</evidence>
<dbReference type="EMBL" id="FNBT01000006">
    <property type="protein sequence ID" value="SDF76943.1"/>
    <property type="molecule type" value="Genomic_DNA"/>
</dbReference>
<dbReference type="Proteomes" id="UP000199406">
    <property type="component" value="Unassembled WGS sequence"/>
</dbReference>
<accession>A0A1G7NSL1</accession>
<evidence type="ECO:0000256" key="1">
    <source>
        <dbReference type="ARBA" id="ARBA00004651"/>
    </source>
</evidence>